<comment type="caution">
    <text evidence="1">The sequence shown here is derived from an EMBL/GenBank/DDBJ whole genome shotgun (WGS) entry which is preliminary data.</text>
</comment>
<sequence length="100" mass="11364">MNRLNTRKFTRCCFALFHSASHRPAEHLTSGYPMWLRWPDLAPSPRKPAKGKTCLMDARMARITGVATSPSLKVPRPHLSLAQQYPLTRIAHIRLTLTTN</sequence>
<dbReference type="EMBL" id="VSRR010099698">
    <property type="protein sequence ID" value="MPC94730.1"/>
    <property type="molecule type" value="Genomic_DNA"/>
</dbReference>
<accession>A0A5B7JDB0</accession>
<name>A0A5B7JDB0_PORTR</name>
<evidence type="ECO:0000313" key="2">
    <source>
        <dbReference type="Proteomes" id="UP000324222"/>
    </source>
</evidence>
<dbReference type="AlphaFoldDB" id="A0A5B7JDB0"/>
<keyword evidence="2" id="KW-1185">Reference proteome</keyword>
<organism evidence="1 2">
    <name type="scientific">Portunus trituberculatus</name>
    <name type="common">Swimming crab</name>
    <name type="synonym">Neptunus trituberculatus</name>
    <dbReference type="NCBI Taxonomy" id="210409"/>
    <lineage>
        <taxon>Eukaryota</taxon>
        <taxon>Metazoa</taxon>
        <taxon>Ecdysozoa</taxon>
        <taxon>Arthropoda</taxon>
        <taxon>Crustacea</taxon>
        <taxon>Multicrustacea</taxon>
        <taxon>Malacostraca</taxon>
        <taxon>Eumalacostraca</taxon>
        <taxon>Eucarida</taxon>
        <taxon>Decapoda</taxon>
        <taxon>Pleocyemata</taxon>
        <taxon>Brachyura</taxon>
        <taxon>Eubrachyura</taxon>
        <taxon>Portunoidea</taxon>
        <taxon>Portunidae</taxon>
        <taxon>Portuninae</taxon>
        <taxon>Portunus</taxon>
    </lineage>
</organism>
<gene>
    <name evidence="1" type="ORF">E2C01_089912</name>
</gene>
<proteinExistence type="predicted"/>
<reference evidence="1 2" key="1">
    <citation type="submission" date="2019-05" db="EMBL/GenBank/DDBJ databases">
        <title>Another draft genome of Portunus trituberculatus and its Hox gene families provides insights of decapod evolution.</title>
        <authorList>
            <person name="Jeong J.-H."/>
            <person name="Song I."/>
            <person name="Kim S."/>
            <person name="Choi T."/>
            <person name="Kim D."/>
            <person name="Ryu S."/>
            <person name="Kim W."/>
        </authorList>
    </citation>
    <scope>NUCLEOTIDE SEQUENCE [LARGE SCALE GENOMIC DNA]</scope>
    <source>
        <tissue evidence="1">Muscle</tissue>
    </source>
</reference>
<evidence type="ECO:0000313" key="1">
    <source>
        <dbReference type="EMBL" id="MPC94730.1"/>
    </source>
</evidence>
<protein>
    <submittedName>
        <fullName evidence="1">Uncharacterized protein</fullName>
    </submittedName>
</protein>
<dbReference type="Proteomes" id="UP000324222">
    <property type="component" value="Unassembled WGS sequence"/>
</dbReference>